<proteinExistence type="predicted"/>
<dbReference type="AlphaFoldDB" id="A0A7J5GPR5"/>
<gene>
    <name evidence="1" type="ORF">GAQ34_23190</name>
</gene>
<evidence type="ECO:0000313" key="2">
    <source>
        <dbReference type="Proteomes" id="UP000442334"/>
    </source>
</evidence>
<reference evidence="1 2" key="1">
    <citation type="journal article" date="2019" name="Nat. Med.">
        <title>A library of human gut bacterial isolates paired with longitudinal multiomics data enables mechanistic microbiome research.</title>
        <authorList>
            <person name="Poyet M."/>
            <person name="Groussin M."/>
            <person name="Gibbons S.M."/>
            <person name="Avila-Pacheco J."/>
            <person name="Jiang X."/>
            <person name="Kearney S.M."/>
            <person name="Perrotta A.R."/>
            <person name="Berdy B."/>
            <person name="Zhao S."/>
            <person name="Lieberman T.D."/>
            <person name="Swanson P.K."/>
            <person name="Smith M."/>
            <person name="Roesemann S."/>
            <person name="Alexander J.E."/>
            <person name="Rich S.A."/>
            <person name="Livny J."/>
            <person name="Vlamakis H."/>
            <person name="Clish C."/>
            <person name="Bullock K."/>
            <person name="Deik A."/>
            <person name="Scott J."/>
            <person name="Pierce K.A."/>
            <person name="Xavier R.J."/>
            <person name="Alm E.J."/>
        </authorList>
    </citation>
    <scope>NUCLEOTIDE SEQUENCE [LARGE SCALE GENOMIC DNA]</scope>
    <source>
        <strain evidence="1 2">BIOML-A21</strain>
    </source>
</reference>
<feature type="non-terminal residue" evidence="1">
    <location>
        <position position="1"/>
    </location>
</feature>
<dbReference type="EMBL" id="WCUA01000193">
    <property type="protein sequence ID" value="KAB4178413.1"/>
    <property type="molecule type" value="Genomic_DNA"/>
</dbReference>
<name>A0A7J5GPR5_BACUN</name>
<protein>
    <recommendedName>
        <fullName evidence="3">Lipoprotein SmpA/OmlA domain-containing protein</fullName>
    </recommendedName>
</protein>
<dbReference type="Proteomes" id="UP000442334">
    <property type="component" value="Unassembled WGS sequence"/>
</dbReference>
<accession>A0A7J5GPR5</accession>
<comment type="caution">
    <text evidence="1">The sequence shown here is derived from an EMBL/GenBank/DDBJ whole genome shotgun (WGS) entry which is preliminary data.</text>
</comment>
<sequence>PITHWNEININKPVKGMTEDECLLACGKPQTIQESNGAVQWMYSSSFYLFFKNGHVETIIK</sequence>
<evidence type="ECO:0000313" key="1">
    <source>
        <dbReference type="EMBL" id="KAB4178413.1"/>
    </source>
</evidence>
<evidence type="ECO:0008006" key="3">
    <source>
        <dbReference type="Google" id="ProtNLM"/>
    </source>
</evidence>
<organism evidence="1 2">
    <name type="scientific">Bacteroides uniformis</name>
    <dbReference type="NCBI Taxonomy" id="820"/>
    <lineage>
        <taxon>Bacteria</taxon>
        <taxon>Pseudomonadati</taxon>
        <taxon>Bacteroidota</taxon>
        <taxon>Bacteroidia</taxon>
        <taxon>Bacteroidales</taxon>
        <taxon>Bacteroidaceae</taxon>
        <taxon>Bacteroides</taxon>
    </lineage>
</organism>